<evidence type="ECO:0000259" key="11">
    <source>
        <dbReference type="PROSITE" id="PS51873"/>
    </source>
</evidence>
<dbReference type="SUPFAM" id="SSF57850">
    <property type="entry name" value="RING/U-box"/>
    <property type="match status" value="3"/>
</dbReference>
<evidence type="ECO:0000256" key="9">
    <source>
        <dbReference type="PROSITE-ProRule" id="PRU00723"/>
    </source>
</evidence>
<dbReference type="Pfam" id="PF01485">
    <property type="entry name" value="IBR"/>
    <property type="match status" value="1"/>
</dbReference>
<feature type="domain" description="RING-type" evidence="11">
    <location>
        <begin position="425"/>
        <end position="635"/>
    </location>
</feature>
<evidence type="ECO:0000256" key="4">
    <source>
        <dbReference type="ARBA" id="ARBA00022723"/>
    </source>
</evidence>
<comment type="catalytic activity">
    <reaction evidence="1">
        <text>[E2 ubiquitin-conjugating enzyme]-S-ubiquitinyl-L-cysteine + [acceptor protein]-L-lysine = [E2 ubiquitin-conjugating enzyme]-L-cysteine + [acceptor protein]-N(6)-ubiquitinyl-L-lysine.</text>
        <dbReference type="EC" id="2.3.2.31"/>
    </reaction>
</comment>
<dbReference type="SMART" id="SM00647">
    <property type="entry name" value="IBR"/>
    <property type="match status" value="2"/>
</dbReference>
<organism evidence="12 13">
    <name type="scientific">Teratosphaeria nubilosa</name>
    <dbReference type="NCBI Taxonomy" id="161662"/>
    <lineage>
        <taxon>Eukaryota</taxon>
        <taxon>Fungi</taxon>
        <taxon>Dikarya</taxon>
        <taxon>Ascomycota</taxon>
        <taxon>Pezizomycotina</taxon>
        <taxon>Dothideomycetes</taxon>
        <taxon>Dothideomycetidae</taxon>
        <taxon>Mycosphaerellales</taxon>
        <taxon>Teratosphaeriaceae</taxon>
        <taxon>Teratosphaeria</taxon>
    </lineage>
</organism>
<evidence type="ECO:0000256" key="6">
    <source>
        <dbReference type="ARBA" id="ARBA00022771"/>
    </source>
</evidence>
<dbReference type="EMBL" id="ML995832">
    <property type="protein sequence ID" value="KAF2769578.1"/>
    <property type="molecule type" value="Genomic_DNA"/>
</dbReference>
<dbReference type="PANTHER" id="PTHR11685">
    <property type="entry name" value="RBR FAMILY RING FINGER AND IBR DOMAIN-CONTAINING"/>
    <property type="match status" value="1"/>
</dbReference>
<evidence type="ECO:0000313" key="13">
    <source>
        <dbReference type="Proteomes" id="UP000799436"/>
    </source>
</evidence>
<keyword evidence="5" id="KW-0677">Repeat</keyword>
<keyword evidence="8 9" id="KW-0862">Zinc</keyword>
<dbReference type="InterPro" id="IPR031127">
    <property type="entry name" value="E3_UB_ligase_RBR"/>
</dbReference>
<name>A0A6G1LAY2_9PEZI</name>
<dbReference type="GO" id="GO:0008270">
    <property type="term" value="F:zinc ion binding"/>
    <property type="evidence" value="ECO:0007669"/>
    <property type="project" value="UniProtKB-KW"/>
</dbReference>
<dbReference type="Gene3D" id="1.20.120.1750">
    <property type="match status" value="1"/>
</dbReference>
<dbReference type="EC" id="2.3.2.31" evidence="2"/>
<reference evidence="12" key="1">
    <citation type="journal article" date="2020" name="Stud. Mycol.">
        <title>101 Dothideomycetes genomes: a test case for predicting lifestyles and emergence of pathogens.</title>
        <authorList>
            <person name="Haridas S."/>
            <person name="Albert R."/>
            <person name="Binder M."/>
            <person name="Bloem J."/>
            <person name="Labutti K."/>
            <person name="Salamov A."/>
            <person name="Andreopoulos B."/>
            <person name="Baker S."/>
            <person name="Barry K."/>
            <person name="Bills G."/>
            <person name="Bluhm B."/>
            <person name="Cannon C."/>
            <person name="Castanera R."/>
            <person name="Culley D."/>
            <person name="Daum C."/>
            <person name="Ezra D."/>
            <person name="Gonzalez J."/>
            <person name="Henrissat B."/>
            <person name="Kuo A."/>
            <person name="Liang C."/>
            <person name="Lipzen A."/>
            <person name="Lutzoni F."/>
            <person name="Magnuson J."/>
            <person name="Mondo S."/>
            <person name="Nolan M."/>
            <person name="Ohm R."/>
            <person name="Pangilinan J."/>
            <person name="Park H.-J."/>
            <person name="Ramirez L."/>
            <person name="Alfaro M."/>
            <person name="Sun H."/>
            <person name="Tritt A."/>
            <person name="Yoshinaga Y."/>
            <person name="Zwiers L.-H."/>
            <person name="Turgeon B."/>
            <person name="Goodwin S."/>
            <person name="Spatafora J."/>
            <person name="Crous P."/>
            <person name="Grigoriev I."/>
        </authorList>
    </citation>
    <scope>NUCLEOTIDE SEQUENCE</scope>
    <source>
        <strain evidence="12">CBS 116005</strain>
    </source>
</reference>
<keyword evidence="3" id="KW-0808">Transferase</keyword>
<dbReference type="Pfam" id="PF22191">
    <property type="entry name" value="IBR_1"/>
    <property type="match status" value="1"/>
</dbReference>
<dbReference type="InterPro" id="IPR000571">
    <property type="entry name" value="Znf_CCCH"/>
</dbReference>
<evidence type="ECO:0000256" key="3">
    <source>
        <dbReference type="ARBA" id="ARBA00022679"/>
    </source>
</evidence>
<dbReference type="Gene3D" id="3.30.40.10">
    <property type="entry name" value="Zinc/RING finger domain, C3HC4 (zinc finger)"/>
    <property type="match status" value="1"/>
</dbReference>
<dbReference type="Proteomes" id="UP000799436">
    <property type="component" value="Unassembled WGS sequence"/>
</dbReference>
<dbReference type="AlphaFoldDB" id="A0A6G1LAY2"/>
<sequence length="692" mass="76709">MPNERRSFCKDLLAGKCFRGTHCKFRHQGPERPPATAYGCEQLPALDTGPPGTLTLLGQRTSLVTLDAGAKLQDHKLVELLGVGEVKTYLEVSWRKPTRTVDLRYDDPGIVFRVTKAFHGIKIYGLQLGSQLAPIYVPKTGLVRGVRISNVPEAVDEKTLLELAPGCPRPAHISFGRPTYRAKAGPDIVCRKLKATAAATALQIIKYDLNLPQNGDPSAMTQSVIIEMKDTSQLETFARQCNNMGLPDLGHGHLKARTKWDLVLLLPRQKYLGLEQRLHKSMSQSKRISRINVEVHHNPSADQTTKILLRGSKHGVTDAKAALESVIARDISRQLEQLQKHRLATWRKGATSAGLQTHRIKLTQTITYKRALKALDAARAAVGGDKAMLDDDSDPPAIVVTGPAKILRVVQAILFPETGHHEEYEASTCAICFDEDETLIRLPKCGHKCCQDCFQQYCTIDIENKLPLRCFDAACEAIMPIELIVKHLKASDLDLLADASAELHLKSNPDIYVKCPAINCSGYYTASSESLHLMCTTCCTTICTQCNVPLHNGEMCREYQERVSGHLAQLQEYLDSGKAKRCPKCTVVIEKDAGCNHMTCINCYTHFCFECLAATRTGDELYRHLIDVHGSYGDPENEQLMAHIDAVYDELGAELRAMAPPLREADLEPAAQAEQFANDRDNAPVIDWEDWG</sequence>
<proteinExistence type="predicted"/>
<keyword evidence="4 9" id="KW-0479">Metal-binding</keyword>
<accession>A0A6G1LAY2</accession>
<feature type="domain" description="C3H1-type" evidence="10">
    <location>
        <begin position="3"/>
        <end position="30"/>
    </location>
</feature>
<evidence type="ECO:0000256" key="2">
    <source>
        <dbReference type="ARBA" id="ARBA00012251"/>
    </source>
</evidence>
<dbReference type="InterPro" id="IPR044066">
    <property type="entry name" value="TRIAD_supradom"/>
</dbReference>
<gene>
    <name evidence="12" type="ORF">EJ03DRAFT_89184</name>
</gene>
<dbReference type="InterPro" id="IPR013083">
    <property type="entry name" value="Znf_RING/FYVE/PHD"/>
</dbReference>
<feature type="zinc finger region" description="C3H1-type" evidence="9">
    <location>
        <begin position="3"/>
        <end position="30"/>
    </location>
</feature>
<evidence type="ECO:0000256" key="1">
    <source>
        <dbReference type="ARBA" id="ARBA00001798"/>
    </source>
</evidence>
<protein>
    <recommendedName>
        <fullName evidence="2">RBR-type E3 ubiquitin transferase</fullName>
        <ecNumber evidence="2">2.3.2.31</ecNumber>
    </recommendedName>
</protein>
<keyword evidence="13" id="KW-1185">Reference proteome</keyword>
<evidence type="ECO:0000256" key="7">
    <source>
        <dbReference type="ARBA" id="ARBA00022786"/>
    </source>
</evidence>
<keyword evidence="7" id="KW-0833">Ubl conjugation pathway</keyword>
<dbReference type="OrthoDB" id="10009520at2759"/>
<evidence type="ECO:0000256" key="8">
    <source>
        <dbReference type="ARBA" id="ARBA00022833"/>
    </source>
</evidence>
<dbReference type="PROSITE" id="PS51873">
    <property type="entry name" value="TRIAD"/>
    <property type="match status" value="1"/>
</dbReference>
<dbReference type="InterPro" id="IPR002867">
    <property type="entry name" value="IBR_dom"/>
</dbReference>
<dbReference type="PROSITE" id="PS50103">
    <property type="entry name" value="ZF_C3H1"/>
    <property type="match status" value="1"/>
</dbReference>
<dbReference type="GO" id="GO:0016567">
    <property type="term" value="P:protein ubiquitination"/>
    <property type="evidence" value="ECO:0007669"/>
    <property type="project" value="InterPro"/>
</dbReference>
<evidence type="ECO:0000313" key="12">
    <source>
        <dbReference type="EMBL" id="KAF2769578.1"/>
    </source>
</evidence>
<dbReference type="GO" id="GO:0061630">
    <property type="term" value="F:ubiquitin protein ligase activity"/>
    <property type="evidence" value="ECO:0007669"/>
    <property type="project" value="UniProtKB-EC"/>
</dbReference>
<evidence type="ECO:0000256" key="5">
    <source>
        <dbReference type="ARBA" id="ARBA00022737"/>
    </source>
</evidence>
<evidence type="ECO:0000259" key="10">
    <source>
        <dbReference type="PROSITE" id="PS50103"/>
    </source>
</evidence>
<keyword evidence="6 9" id="KW-0863">Zinc-finger</keyword>